<evidence type="ECO:0000256" key="9">
    <source>
        <dbReference type="SAM" id="Phobius"/>
    </source>
</evidence>
<dbReference type="Gene3D" id="1.25.40.10">
    <property type="entry name" value="Tetratricopeptide repeat domain"/>
    <property type="match status" value="1"/>
</dbReference>
<evidence type="ECO:0000256" key="7">
    <source>
        <dbReference type="ARBA" id="ARBA00024197"/>
    </source>
</evidence>
<dbReference type="InterPro" id="IPR018704">
    <property type="entry name" value="SecYEG/CpoB_TPR"/>
</dbReference>
<keyword evidence="5 9" id="KW-0472">Membrane</keyword>
<evidence type="ECO:0000313" key="11">
    <source>
        <dbReference type="EMBL" id="OOR98133.1"/>
    </source>
</evidence>
<evidence type="ECO:0000256" key="6">
    <source>
        <dbReference type="ARBA" id="ARBA00023186"/>
    </source>
</evidence>
<dbReference type="SUPFAM" id="SSF48452">
    <property type="entry name" value="TPR-like"/>
    <property type="match status" value="1"/>
</dbReference>
<dbReference type="Pfam" id="PF09976">
    <property type="entry name" value="TPR_21"/>
    <property type="match status" value="1"/>
</dbReference>
<dbReference type="EMBL" id="MUYA01000018">
    <property type="protein sequence ID" value="OOR98133.1"/>
    <property type="molecule type" value="Genomic_DNA"/>
</dbReference>
<feature type="domain" description="Ancillary SecYEG translocon subunit/Cell division coordinator CpoB TPR" evidence="10">
    <location>
        <begin position="17"/>
        <end position="206"/>
    </location>
</feature>
<dbReference type="Proteomes" id="UP000190867">
    <property type="component" value="Unassembled WGS sequence"/>
</dbReference>
<keyword evidence="4 9" id="KW-1133">Transmembrane helix</keyword>
<keyword evidence="12" id="KW-1185">Reference proteome</keyword>
<comment type="subcellular location">
    <subcellularLocation>
        <location evidence="1">Cell membrane</location>
        <topology evidence="1">Single-pass type II membrane protein</topology>
    </subcellularLocation>
</comment>
<dbReference type="STRING" id="734.B0187_09300"/>
<evidence type="ECO:0000256" key="1">
    <source>
        <dbReference type="ARBA" id="ARBA00004401"/>
    </source>
</evidence>
<dbReference type="PANTHER" id="PTHR38035:SF1">
    <property type="entry name" value="ANCILLARY SECYEG TRANSLOCON SUBUNIT"/>
    <property type="match status" value="1"/>
</dbReference>
<dbReference type="InterPro" id="IPR011990">
    <property type="entry name" value="TPR-like_helical_dom_sf"/>
</dbReference>
<dbReference type="InterPro" id="IPR026039">
    <property type="entry name" value="YfgM"/>
</dbReference>
<evidence type="ECO:0000259" key="10">
    <source>
        <dbReference type="Pfam" id="PF09976"/>
    </source>
</evidence>
<protein>
    <recommendedName>
        <fullName evidence="8">Ancillary SecYEG translocon subunit</fullName>
    </recommendedName>
</protein>
<dbReference type="PIRSF" id="PIRSF006170">
    <property type="entry name" value="YfgM"/>
    <property type="match status" value="1"/>
</dbReference>
<evidence type="ECO:0000256" key="2">
    <source>
        <dbReference type="ARBA" id="ARBA00022475"/>
    </source>
</evidence>
<reference evidence="11 12" key="1">
    <citation type="submission" date="2017-02" db="EMBL/GenBank/DDBJ databases">
        <title>Draft genome sequence of Haemophilus paracuniculus CCUG 43573 type strain.</title>
        <authorList>
            <person name="Engstrom-Jakobsson H."/>
            <person name="Salva-Serra F."/>
            <person name="Thorell K."/>
            <person name="Gonzales-Siles L."/>
            <person name="Karlsson R."/>
            <person name="Boulund F."/>
            <person name="Engstrand L."/>
            <person name="Kristiansson E."/>
            <person name="Moore E."/>
        </authorList>
    </citation>
    <scope>NUCLEOTIDE SEQUENCE [LARGE SCALE GENOMIC DNA]</scope>
    <source>
        <strain evidence="11 12">CCUG 43573</strain>
    </source>
</reference>
<evidence type="ECO:0000256" key="5">
    <source>
        <dbReference type="ARBA" id="ARBA00023136"/>
    </source>
</evidence>
<dbReference type="GO" id="GO:0044877">
    <property type="term" value="F:protein-containing complex binding"/>
    <property type="evidence" value="ECO:0007669"/>
    <property type="project" value="InterPro"/>
</dbReference>
<comment type="similarity">
    <text evidence="7">Belongs to the YfgM family.</text>
</comment>
<dbReference type="GO" id="GO:0005886">
    <property type="term" value="C:plasma membrane"/>
    <property type="evidence" value="ECO:0007669"/>
    <property type="project" value="UniProtKB-SubCell"/>
</dbReference>
<sequence>MSDYFNKTEEQEFNDVKNWFKANGTPILLAIIAVCGATFGWNFWQKSQLENAQKTSATYQQVMESYSQDPSKNAPLVEKFVSENKDSSYAVFAQLDQAKQAAEKGDFAKAKTLLQQGLQATSDATLQTVIRFRLALVDFQLNQFDDALATLGQIQDEAWTLRKQILTGDILVAKGDKAAAKSAYQQALTTAPAQEKSLIEVRLNNL</sequence>
<feature type="transmembrane region" description="Helical" evidence="9">
    <location>
        <begin position="27"/>
        <end position="44"/>
    </location>
</feature>
<dbReference type="PANTHER" id="PTHR38035">
    <property type="entry name" value="UPF0070 PROTEIN YFGM"/>
    <property type="match status" value="1"/>
</dbReference>
<comment type="caution">
    <text evidence="11">The sequence shown here is derived from an EMBL/GenBank/DDBJ whole genome shotgun (WGS) entry which is preliminary data.</text>
</comment>
<evidence type="ECO:0000256" key="3">
    <source>
        <dbReference type="ARBA" id="ARBA00022692"/>
    </source>
</evidence>
<evidence type="ECO:0000256" key="8">
    <source>
        <dbReference type="ARBA" id="ARBA00024235"/>
    </source>
</evidence>
<gene>
    <name evidence="11" type="ORF">B0187_09300</name>
</gene>
<proteinExistence type="inferred from homology"/>
<evidence type="ECO:0000313" key="12">
    <source>
        <dbReference type="Proteomes" id="UP000190867"/>
    </source>
</evidence>
<keyword evidence="6" id="KW-0143">Chaperone</keyword>
<dbReference type="RefSeq" id="WP_078237580.1">
    <property type="nucleotide sequence ID" value="NZ_MUYA01000018.1"/>
</dbReference>
<name>A0A1T0APU1_9PAST</name>
<evidence type="ECO:0000256" key="4">
    <source>
        <dbReference type="ARBA" id="ARBA00022989"/>
    </source>
</evidence>
<organism evidence="11 12">
    <name type="scientific">Haemophilus paracuniculus</name>
    <dbReference type="NCBI Taxonomy" id="734"/>
    <lineage>
        <taxon>Bacteria</taxon>
        <taxon>Pseudomonadati</taxon>
        <taxon>Pseudomonadota</taxon>
        <taxon>Gammaproteobacteria</taxon>
        <taxon>Pasteurellales</taxon>
        <taxon>Pasteurellaceae</taxon>
        <taxon>Haemophilus</taxon>
    </lineage>
</organism>
<keyword evidence="3 9" id="KW-0812">Transmembrane</keyword>
<keyword evidence="2" id="KW-1003">Cell membrane</keyword>
<accession>A0A1T0APU1</accession>
<dbReference type="OrthoDB" id="9789675at2"/>
<dbReference type="AlphaFoldDB" id="A0A1T0APU1"/>